<sequence length="182" mass="20280">MFVTVTGGSGSGKSEYSEDLLLRLDGENPVNRIYIATMFPFDEESHRRILRHRNMRKDKGFETVECYTGLKNLKLPVKNGKKPSVLLECMSNLTANEFYREDGAGDRTPKEILLGIDCLLAQTEHLIVVTNEVFSDGILYDDSTEQYKKMLGEINAGLAVRSDAFVEVVCSIPVILKGGPLC</sequence>
<dbReference type="GO" id="GO:0043752">
    <property type="term" value="F:adenosylcobinamide kinase activity"/>
    <property type="evidence" value="ECO:0007669"/>
    <property type="project" value="UniProtKB-EC"/>
</dbReference>
<evidence type="ECO:0000256" key="17">
    <source>
        <dbReference type="ARBA" id="ARBA00030571"/>
    </source>
</evidence>
<dbReference type="GO" id="GO:0005524">
    <property type="term" value="F:ATP binding"/>
    <property type="evidence" value="ECO:0007669"/>
    <property type="project" value="UniProtKB-KW"/>
</dbReference>
<dbReference type="SUPFAM" id="SSF52540">
    <property type="entry name" value="P-loop containing nucleoside triphosphate hydrolases"/>
    <property type="match status" value="1"/>
</dbReference>
<comment type="catalytic activity">
    <reaction evidence="1">
        <text>adenosylcob(III)inamide + ATP = adenosylcob(III)inamide phosphate + ADP + H(+)</text>
        <dbReference type="Rhea" id="RHEA:15769"/>
        <dbReference type="ChEBI" id="CHEBI:2480"/>
        <dbReference type="ChEBI" id="CHEBI:15378"/>
        <dbReference type="ChEBI" id="CHEBI:30616"/>
        <dbReference type="ChEBI" id="CHEBI:58502"/>
        <dbReference type="ChEBI" id="CHEBI:456216"/>
        <dbReference type="EC" id="2.7.1.156"/>
    </reaction>
</comment>
<evidence type="ECO:0000256" key="15">
    <source>
        <dbReference type="ARBA" id="ARBA00023134"/>
    </source>
</evidence>
<keyword evidence="12 19" id="KW-0547">Nucleotide-binding</keyword>
<keyword evidence="14" id="KW-0067">ATP-binding</keyword>
<dbReference type="AlphaFoldDB" id="A0AAP4B9M2"/>
<dbReference type="EMBL" id="JASGBQ010000002">
    <property type="protein sequence ID" value="MDI9241238.1"/>
    <property type="molecule type" value="Genomic_DNA"/>
</dbReference>
<keyword evidence="20" id="KW-0548">Nucleotidyltransferase</keyword>
<dbReference type="InterPro" id="IPR003203">
    <property type="entry name" value="CobU/CobP"/>
</dbReference>
<keyword evidence="11" id="KW-0808">Transferase</keyword>
<evidence type="ECO:0000256" key="5">
    <source>
        <dbReference type="ARBA" id="ARBA00004692"/>
    </source>
</evidence>
<evidence type="ECO:0000256" key="9">
    <source>
        <dbReference type="ARBA" id="ARBA00012523"/>
    </source>
</evidence>
<dbReference type="InterPro" id="IPR027417">
    <property type="entry name" value="P-loop_NTPase"/>
</dbReference>
<name>A0AAP4B9M2_9FIRM</name>
<feature type="binding site" evidence="19">
    <location>
        <begin position="7"/>
        <end position="14"/>
    </location>
    <ligand>
        <name>GTP</name>
        <dbReference type="ChEBI" id="CHEBI:37565"/>
    </ligand>
</feature>
<comment type="caution">
    <text evidence="20">The sequence shown here is derived from an EMBL/GenBank/DDBJ whole genome shotgun (WGS) entry which is preliminary data.</text>
</comment>
<feature type="binding site" evidence="19">
    <location>
        <position position="65"/>
    </location>
    <ligand>
        <name>GTP</name>
        <dbReference type="ChEBI" id="CHEBI:37565"/>
    </ligand>
</feature>
<feature type="active site" description="GMP-histidine intermediate" evidence="18">
    <location>
        <position position="52"/>
    </location>
</feature>
<comment type="function">
    <text evidence="4">Catalyzes ATP-dependent phosphorylation of adenosylcobinamide and addition of GMP to adenosylcobinamide phosphate.</text>
</comment>
<evidence type="ECO:0000256" key="4">
    <source>
        <dbReference type="ARBA" id="ARBA00003889"/>
    </source>
</evidence>
<organism evidence="20 21">
    <name type="scientific">Fusibacillus kribbianus</name>
    <dbReference type="NCBI Taxonomy" id="3044208"/>
    <lineage>
        <taxon>Bacteria</taxon>
        <taxon>Bacillati</taxon>
        <taxon>Bacillota</taxon>
        <taxon>Clostridia</taxon>
        <taxon>Lachnospirales</taxon>
        <taxon>Lachnospiraceae</taxon>
        <taxon>Fusibacillus</taxon>
    </lineage>
</organism>
<evidence type="ECO:0000256" key="10">
    <source>
        <dbReference type="ARBA" id="ARBA00022573"/>
    </source>
</evidence>
<feature type="binding site" evidence="19">
    <location>
        <position position="88"/>
    </location>
    <ligand>
        <name>GTP</name>
        <dbReference type="ChEBI" id="CHEBI:37565"/>
    </ligand>
</feature>
<evidence type="ECO:0000256" key="14">
    <source>
        <dbReference type="ARBA" id="ARBA00022840"/>
    </source>
</evidence>
<evidence type="ECO:0000256" key="2">
    <source>
        <dbReference type="ARBA" id="ARBA00000711"/>
    </source>
</evidence>
<comment type="similarity">
    <text evidence="7">Belongs to the CobU/CobP family.</text>
</comment>
<comment type="catalytic activity">
    <reaction evidence="2">
        <text>adenosylcob(III)inamide phosphate + GTP + H(+) = adenosylcob(III)inamide-GDP + diphosphate</text>
        <dbReference type="Rhea" id="RHEA:22712"/>
        <dbReference type="ChEBI" id="CHEBI:15378"/>
        <dbReference type="ChEBI" id="CHEBI:33019"/>
        <dbReference type="ChEBI" id="CHEBI:37565"/>
        <dbReference type="ChEBI" id="CHEBI:58502"/>
        <dbReference type="ChEBI" id="CHEBI:60487"/>
        <dbReference type="EC" id="2.7.7.62"/>
    </reaction>
</comment>
<protein>
    <recommendedName>
        <fullName evidence="16">Adenosylcobinamide kinase</fullName>
        <ecNumber evidence="8">2.7.1.156</ecNumber>
        <ecNumber evidence="9">2.7.7.62</ecNumber>
    </recommendedName>
    <alternativeName>
        <fullName evidence="17">Adenosylcobinamide-phosphate guanylyltransferase</fullName>
    </alternativeName>
</protein>
<gene>
    <name evidence="20" type="ORF">QJ036_01925</name>
</gene>
<feature type="binding site" evidence="19">
    <location>
        <begin position="53"/>
        <end position="56"/>
    </location>
    <ligand>
        <name>GTP</name>
        <dbReference type="ChEBI" id="CHEBI:37565"/>
    </ligand>
</feature>
<dbReference type="GO" id="GO:0005525">
    <property type="term" value="F:GTP binding"/>
    <property type="evidence" value="ECO:0007669"/>
    <property type="project" value="UniProtKB-KW"/>
</dbReference>
<comment type="pathway">
    <text evidence="6">Cofactor biosynthesis; adenosylcobalamin biosynthesis; adenosylcobalamin from cob(II)yrinate a,c-diamide: step 5/7.</text>
</comment>
<evidence type="ECO:0000256" key="19">
    <source>
        <dbReference type="PIRSR" id="PIRSR006135-2"/>
    </source>
</evidence>
<evidence type="ECO:0000256" key="13">
    <source>
        <dbReference type="ARBA" id="ARBA00022777"/>
    </source>
</evidence>
<keyword evidence="10" id="KW-0169">Cobalamin biosynthesis</keyword>
<dbReference type="Pfam" id="PF02283">
    <property type="entry name" value="CobU"/>
    <property type="match status" value="1"/>
</dbReference>
<keyword evidence="15 19" id="KW-0342">GTP-binding</keyword>
<evidence type="ECO:0000256" key="18">
    <source>
        <dbReference type="PIRSR" id="PIRSR006135-1"/>
    </source>
</evidence>
<evidence type="ECO:0000256" key="12">
    <source>
        <dbReference type="ARBA" id="ARBA00022741"/>
    </source>
</evidence>
<comment type="catalytic activity">
    <reaction evidence="3">
        <text>adenosylcob(III)inamide + GTP = adenosylcob(III)inamide phosphate + GDP + H(+)</text>
        <dbReference type="Rhea" id="RHEA:15765"/>
        <dbReference type="ChEBI" id="CHEBI:2480"/>
        <dbReference type="ChEBI" id="CHEBI:15378"/>
        <dbReference type="ChEBI" id="CHEBI:37565"/>
        <dbReference type="ChEBI" id="CHEBI:58189"/>
        <dbReference type="ChEBI" id="CHEBI:58502"/>
        <dbReference type="EC" id="2.7.1.156"/>
    </reaction>
</comment>
<dbReference type="GO" id="GO:0009236">
    <property type="term" value="P:cobalamin biosynthetic process"/>
    <property type="evidence" value="ECO:0007669"/>
    <property type="project" value="UniProtKB-KW"/>
</dbReference>
<dbReference type="PIRSF" id="PIRSF006135">
    <property type="entry name" value="CobU"/>
    <property type="match status" value="1"/>
</dbReference>
<dbReference type="CDD" id="cd00544">
    <property type="entry name" value="CobU"/>
    <property type="match status" value="1"/>
</dbReference>
<dbReference type="GO" id="GO:0008820">
    <property type="term" value="F:cobinamide phosphate guanylyltransferase activity"/>
    <property type="evidence" value="ECO:0007669"/>
    <property type="project" value="UniProtKB-EC"/>
</dbReference>
<dbReference type="EC" id="2.7.1.156" evidence="8"/>
<reference evidence="20 21" key="1">
    <citation type="submission" date="2023-05" db="EMBL/GenBank/DDBJ databases">
        <title>[ruminococcus] sp. nov., isolated from a pig farm feces dump.</title>
        <authorList>
            <person name="Chang Y.-H."/>
        </authorList>
    </citation>
    <scope>NUCLEOTIDE SEQUENCE [LARGE SCALE GENOMIC DNA]</scope>
    <source>
        <strain evidence="20 21">YH-rum2234</strain>
    </source>
</reference>
<dbReference type="Proteomes" id="UP001300383">
    <property type="component" value="Unassembled WGS sequence"/>
</dbReference>
<evidence type="ECO:0000313" key="20">
    <source>
        <dbReference type="EMBL" id="MDI9241238.1"/>
    </source>
</evidence>
<keyword evidence="21" id="KW-1185">Reference proteome</keyword>
<dbReference type="Gene3D" id="3.40.50.300">
    <property type="entry name" value="P-loop containing nucleotide triphosphate hydrolases"/>
    <property type="match status" value="1"/>
</dbReference>
<dbReference type="EC" id="2.7.7.62" evidence="9"/>
<evidence type="ECO:0000256" key="1">
    <source>
        <dbReference type="ARBA" id="ARBA00000312"/>
    </source>
</evidence>
<evidence type="ECO:0000256" key="11">
    <source>
        <dbReference type="ARBA" id="ARBA00022679"/>
    </source>
</evidence>
<proteinExistence type="inferred from homology"/>
<evidence type="ECO:0000256" key="16">
    <source>
        <dbReference type="ARBA" id="ARBA00029570"/>
    </source>
</evidence>
<evidence type="ECO:0000256" key="8">
    <source>
        <dbReference type="ARBA" id="ARBA00012016"/>
    </source>
</evidence>
<dbReference type="PANTHER" id="PTHR34848">
    <property type="match status" value="1"/>
</dbReference>
<accession>A0AAP4B9M2</accession>
<evidence type="ECO:0000256" key="6">
    <source>
        <dbReference type="ARBA" id="ARBA00005159"/>
    </source>
</evidence>
<dbReference type="PANTHER" id="PTHR34848:SF1">
    <property type="entry name" value="BIFUNCTIONAL ADENOSYLCOBALAMIN BIOSYNTHESIS PROTEIN COBU"/>
    <property type="match status" value="1"/>
</dbReference>
<dbReference type="RefSeq" id="WP_283229750.1">
    <property type="nucleotide sequence ID" value="NZ_JASGBQ010000002.1"/>
</dbReference>
<keyword evidence="13 20" id="KW-0418">Kinase</keyword>
<comment type="pathway">
    <text evidence="5">Cofactor biosynthesis; adenosylcobalamin biosynthesis; adenosylcobalamin from cob(II)yrinate a,c-diamide: step 6/7.</text>
</comment>
<evidence type="ECO:0000313" key="21">
    <source>
        <dbReference type="Proteomes" id="UP001300383"/>
    </source>
</evidence>
<evidence type="ECO:0000256" key="3">
    <source>
        <dbReference type="ARBA" id="ARBA00001522"/>
    </source>
</evidence>
<evidence type="ECO:0000256" key="7">
    <source>
        <dbReference type="ARBA" id="ARBA00007490"/>
    </source>
</evidence>